<organism evidence="2">
    <name type="scientific">Niallia circulans</name>
    <name type="common">Bacillus circulans</name>
    <dbReference type="NCBI Taxonomy" id="1397"/>
    <lineage>
        <taxon>Bacteria</taxon>
        <taxon>Bacillati</taxon>
        <taxon>Bacillota</taxon>
        <taxon>Bacilli</taxon>
        <taxon>Bacillales</taxon>
        <taxon>Bacillaceae</taxon>
        <taxon>Niallia</taxon>
    </lineage>
</organism>
<feature type="transmembrane region" description="Helical" evidence="1">
    <location>
        <begin position="243"/>
        <end position="263"/>
    </location>
</feature>
<proteinExistence type="predicted"/>
<feature type="transmembrane region" description="Helical" evidence="1">
    <location>
        <begin position="438"/>
        <end position="459"/>
    </location>
</feature>
<feature type="transmembrane region" description="Helical" evidence="1">
    <location>
        <begin position="201"/>
        <end position="223"/>
    </location>
</feature>
<feature type="transmembrane region" description="Helical" evidence="1">
    <location>
        <begin position="349"/>
        <end position="372"/>
    </location>
</feature>
<evidence type="ECO:0000256" key="1">
    <source>
        <dbReference type="SAM" id="Phobius"/>
    </source>
</evidence>
<name>A0A941GLV0_NIACI</name>
<feature type="transmembrane region" description="Helical" evidence="1">
    <location>
        <begin position="129"/>
        <end position="155"/>
    </location>
</feature>
<feature type="transmembrane region" description="Helical" evidence="1">
    <location>
        <begin position="167"/>
        <end position="189"/>
    </location>
</feature>
<feature type="transmembrane region" description="Helical" evidence="1">
    <location>
        <begin position="466"/>
        <end position="488"/>
    </location>
</feature>
<feature type="transmembrane region" description="Helical" evidence="1">
    <location>
        <begin position="24"/>
        <end position="42"/>
    </location>
</feature>
<comment type="caution">
    <text evidence="2">The sequence shown here is derived from an EMBL/GenBank/DDBJ whole genome shotgun (WGS) entry which is preliminary data.</text>
</comment>
<feature type="transmembrane region" description="Helical" evidence="1">
    <location>
        <begin position="302"/>
        <end position="321"/>
    </location>
</feature>
<protein>
    <submittedName>
        <fullName evidence="2">ABC transporter permease</fullName>
    </submittedName>
</protein>
<sequence length="536" mass="58893">MYANYFRGTRNLTVFIFRQQRFQILIWLISLIGITLSVAAAYPNIYNDEQSRQAASLTMDNPAMVAMLGPGYELKSYLHSIGSMFANEMLLFTAIAVAVMSILLVGRATRGDEEDGRIEMIRALSVGRLSYPSAVMIVIVVTNVLLAILTGIGLVSLGIEGMGLGSSLLYGSILGVTGLLFAAFTAIFAQLAETSRGTKMYSFILLIIAYLVRAVGDVSSDILSWISPLGWTVRTGVFWEDNWWTIIIVSMIAVLFGAFAFYLHSIRDLGSGFIAARKGKTQASPFLQTTFGLTFRLQRTAIIAWAIGIFALSSSFGAILGDLETYFVDIEFMQAFIEAEADYTLTEQFIPLLMAIMSLIGLIPAVMVVLNLKGEEVKNHTENFYSRAVSRTRVLGSYCFLAIAVSVIMQSLIALGLWSVSQSVMDETLSFYTTFAAAYVYLPALWVVIGLIIGVIGVVPKISGAIWIYVVYCFVVVYLGGLLDFPKWVNNLSVFEHIPQIPVDDGNFLTFMALTLIALLLTITGFVGYNRRDITG</sequence>
<feature type="transmembrane region" description="Helical" evidence="1">
    <location>
        <begin position="393"/>
        <end position="418"/>
    </location>
</feature>
<accession>A0A941GLV0</accession>
<feature type="transmembrane region" description="Helical" evidence="1">
    <location>
        <begin position="508"/>
        <end position="529"/>
    </location>
</feature>
<feature type="transmembrane region" description="Helical" evidence="1">
    <location>
        <begin position="89"/>
        <end position="108"/>
    </location>
</feature>
<keyword evidence="1" id="KW-0812">Transmembrane</keyword>
<dbReference type="EMBL" id="JAGTPX010000015">
    <property type="protein sequence ID" value="MBR8670778.1"/>
    <property type="molecule type" value="Genomic_DNA"/>
</dbReference>
<keyword evidence="1" id="KW-0472">Membrane</keyword>
<keyword evidence="1" id="KW-1133">Transmembrane helix</keyword>
<reference evidence="2" key="1">
    <citation type="submission" date="2021-04" db="EMBL/GenBank/DDBJ databases">
        <title>Genomic analysis of electroactive and textile dye degrading Bacillus circulans strain: DC10 isolated from constructed wetland-microbial fuel cells treating textile dye wastewaters.</title>
        <authorList>
            <person name="Patel D.U."/>
            <person name="Desai C.R."/>
        </authorList>
    </citation>
    <scope>NUCLEOTIDE SEQUENCE</scope>
    <source>
        <strain evidence="2">DC10</strain>
    </source>
</reference>
<dbReference type="AlphaFoldDB" id="A0A941GLV0"/>
<evidence type="ECO:0000313" key="2">
    <source>
        <dbReference type="EMBL" id="MBR8670778.1"/>
    </source>
</evidence>
<gene>
    <name evidence="2" type="ORF">KD144_14660</name>
</gene>
<dbReference type="RefSeq" id="WP_212119734.1">
    <property type="nucleotide sequence ID" value="NZ_JAGTPX020000006.1"/>
</dbReference>